<organism evidence="2 3">
    <name type="scientific">Litorisediminicola beolgyonensis</name>
    <dbReference type="NCBI Taxonomy" id="1173614"/>
    <lineage>
        <taxon>Bacteria</taxon>
        <taxon>Pseudomonadati</taxon>
        <taxon>Pseudomonadota</taxon>
        <taxon>Alphaproteobacteria</taxon>
        <taxon>Rhodobacterales</taxon>
        <taxon>Paracoccaceae</taxon>
        <taxon>Litorisediminicola</taxon>
    </lineage>
</organism>
<dbReference type="InterPro" id="IPR050834">
    <property type="entry name" value="Glycosyltransf_2"/>
</dbReference>
<sequence>MPRASIIVPSYNSAATLPATLASLLAQTAKDFEIVVVDDGSTDSTPDLLQRITDPRLRIVRQANRGLAGARNSGVHAARGTVVGFCDADDLWHPQKLDRHLEHLAARPRIGVSYSGSSLIDAKGRATGHAQRPRLKRVDATHVFLRNPIGNGSAPVFRRSALDAISYLPKGGDTRPWVFDETFRQSEDIECWLRLALTTGWGIEGVPGLLTLYRVNPRGLSANLERQLASWEAMVRKLTPLDPSFFQAHTAAARAYQLRYLARRAVSALDADAAWSYARRALASSLAPLRDEPLKTAVTMAAALALRSGSVEPLRRCSGLFR</sequence>
<evidence type="ECO:0000313" key="2">
    <source>
        <dbReference type="EMBL" id="MFD1341122.1"/>
    </source>
</evidence>
<feature type="domain" description="Glycosyltransferase 2-like" evidence="1">
    <location>
        <begin position="5"/>
        <end position="163"/>
    </location>
</feature>
<name>A0ABW3ZE85_9RHOB</name>
<dbReference type="PANTHER" id="PTHR43685:SF2">
    <property type="entry name" value="GLYCOSYLTRANSFERASE 2-LIKE DOMAIN-CONTAINING PROTEIN"/>
    <property type="match status" value="1"/>
</dbReference>
<dbReference type="Pfam" id="PF00535">
    <property type="entry name" value="Glycos_transf_2"/>
    <property type="match status" value="1"/>
</dbReference>
<comment type="caution">
    <text evidence="2">The sequence shown here is derived from an EMBL/GenBank/DDBJ whole genome shotgun (WGS) entry which is preliminary data.</text>
</comment>
<keyword evidence="3" id="KW-1185">Reference proteome</keyword>
<proteinExistence type="predicted"/>
<protein>
    <submittedName>
        <fullName evidence="2">Glycosyltransferase family 2 protein</fullName>
    </submittedName>
</protein>
<accession>A0ABW3ZE85</accession>
<dbReference type="EMBL" id="JBHTMU010000002">
    <property type="protein sequence ID" value="MFD1341122.1"/>
    <property type="molecule type" value="Genomic_DNA"/>
</dbReference>
<dbReference type="CDD" id="cd00761">
    <property type="entry name" value="Glyco_tranf_GTA_type"/>
    <property type="match status" value="1"/>
</dbReference>
<dbReference type="Gene3D" id="3.90.550.10">
    <property type="entry name" value="Spore Coat Polysaccharide Biosynthesis Protein SpsA, Chain A"/>
    <property type="match status" value="1"/>
</dbReference>
<dbReference type="RefSeq" id="WP_386801182.1">
    <property type="nucleotide sequence ID" value="NZ_JBHTMU010000002.1"/>
</dbReference>
<dbReference type="InterPro" id="IPR001173">
    <property type="entry name" value="Glyco_trans_2-like"/>
</dbReference>
<gene>
    <name evidence="2" type="ORF">ACFQ4E_01665</name>
</gene>
<reference evidence="3" key="1">
    <citation type="journal article" date="2019" name="Int. J. Syst. Evol. Microbiol.">
        <title>The Global Catalogue of Microorganisms (GCM) 10K type strain sequencing project: providing services to taxonomists for standard genome sequencing and annotation.</title>
        <authorList>
            <consortium name="The Broad Institute Genomics Platform"/>
            <consortium name="The Broad Institute Genome Sequencing Center for Infectious Disease"/>
            <person name="Wu L."/>
            <person name="Ma J."/>
        </authorList>
    </citation>
    <scope>NUCLEOTIDE SEQUENCE [LARGE SCALE GENOMIC DNA]</scope>
    <source>
        <strain evidence="3">CCUG 62953</strain>
    </source>
</reference>
<dbReference type="InterPro" id="IPR029044">
    <property type="entry name" value="Nucleotide-diphossugar_trans"/>
</dbReference>
<dbReference type="SUPFAM" id="SSF53448">
    <property type="entry name" value="Nucleotide-diphospho-sugar transferases"/>
    <property type="match status" value="1"/>
</dbReference>
<evidence type="ECO:0000259" key="1">
    <source>
        <dbReference type="Pfam" id="PF00535"/>
    </source>
</evidence>
<evidence type="ECO:0000313" key="3">
    <source>
        <dbReference type="Proteomes" id="UP001597135"/>
    </source>
</evidence>
<dbReference type="PANTHER" id="PTHR43685">
    <property type="entry name" value="GLYCOSYLTRANSFERASE"/>
    <property type="match status" value="1"/>
</dbReference>
<dbReference type="Proteomes" id="UP001597135">
    <property type="component" value="Unassembled WGS sequence"/>
</dbReference>